<organism evidence="1">
    <name type="scientific">marine sediment metagenome</name>
    <dbReference type="NCBI Taxonomy" id="412755"/>
    <lineage>
        <taxon>unclassified sequences</taxon>
        <taxon>metagenomes</taxon>
        <taxon>ecological metagenomes</taxon>
    </lineage>
</organism>
<comment type="caution">
    <text evidence="1">The sequence shown here is derived from an EMBL/GenBank/DDBJ whole genome shotgun (WGS) entry which is preliminary data.</text>
</comment>
<dbReference type="EMBL" id="LAZR01018104">
    <property type="protein sequence ID" value="KKL97703.1"/>
    <property type="molecule type" value="Genomic_DNA"/>
</dbReference>
<dbReference type="AlphaFoldDB" id="A0A0F9GG47"/>
<protein>
    <submittedName>
        <fullName evidence="1">Uncharacterized protein</fullName>
    </submittedName>
</protein>
<accession>A0A0F9GG47</accession>
<name>A0A0F9GG47_9ZZZZ</name>
<dbReference type="PROSITE" id="PS51257">
    <property type="entry name" value="PROKAR_LIPOPROTEIN"/>
    <property type="match status" value="1"/>
</dbReference>
<proteinExistence type="predicted"/>
<evidence type="ECO:0000313" key="1">
    <source>
        <dbReference type="EMBL" id="KKL97703.1"/>
    </source>
</evidence>
<reference evidence="1" key="1">
    <citation type="journal article" date="2015" name="Nature">
        <title>Complex archaea that bridge the gap between prokaryotes and eukaryotes.</title>
        <authorList>
            <person name="Spang A."/>
            <person name="Saw J.H."/>
            <person name="Jorgensen S.L."/>
            <person name="Zaremba-Niedzwiedzka K."/>
            <person name="Martijn J."/>
            <person name="Lind A.E."/>
            <person name="van Eijk R."/>
            <person name="Schleper C."/>
            <person name="Guy L."/>
            <person name="Ettema T.J."/>
        </authorList>
    </citation>
    <scope>NUCLEOTIDE SEQUENCE</scope>
</reference>
<gene>
    <name evidence="1" type="ORF">LCGC14_1831750</name>
</gene>
<sequence>MRYLAVVLALILAGCVTVNVQLDCDTMTREAGKSVEETWSD</sequence>